<dbReference type="AlphaFoldDB" id="A0AAE3VFS9"/>
<reference evidence="3" key="1">
    <citation type="submission" date="2023-07" db="EMBL/GenBank/DDBJ databases">
        <title>Genomic Encyclopedia of Type Strains, Phase IV (KMG-IV): sequencing the most valuable type-strain genomes for metagenomic binning, comparative biology and taxonomic classification.</title>
        <authorList>
            <person name="Goeker M."/>
        </authorList>
    </citation>
    <scope>NUCLEOTIDE SEQUENCE</scope>
    <source>
        <strain evidence="3">DSM 24202</strain>
    </source>
</reference>
<proteinExistence type="predicted"/>
<dbReference type="Proteomes" id="UP001238163">
    <property type="component" value="Unassembled WGS sequence"/>
</dbReference>
<evidence type="ECO:0000256" key="1">
    <source>
        <dbReference type="SAM" id="MobiDB-lite"/>
    </source>
</evidence>
<feature type="signal peptide" evidence="2">
    <location>
        <begin position="1"/>
        <end position="20"/>
    </location>
</feature>
<feature type="compositionally biased region" description="Pro residues" evidence="1">
    <location>
        <begin position="216"/>
        <end position="225"/>
    </location>
</feature>
<dbReference type="RefSeq" id="WP_307261006.1">
    <property type="nucleotide sequence ID" value="NZ_JAUSVL010000001.1"/>
</dbReference>
<protein>
    <recommendedName>
        <fullName evidence="5">Lipoprotein</fullName>
    </recommendedName>
</protein>
<evidence type="ECO:0008006" key="5">
    <source>
        <dbReference type="Google" id="ProtNLM"/>
    </source>
</evidence>
<evidence type="ECO:0000313" key="4">
    <source>
        <dbReference type="Proteomes" id="UP001238163"/>
    </source>
</evidence>
<comment type="caution">
    <text evidence="3">The sequence shown here is derived from an EMBL/GenBank/DDBJ whole genome shotgun (WGS) entry which is preliminary data.</text>
</comment>
<gene>
    <name evidence="3" type="ORF">J3R75_001667</name>
</gene>
<sequence length="225" mass="24969">MQRMIHGALSALCVIFLAGALCGCLDHEQTVVFNNDGSVIVSFLYIFPENQRQTLENAQAVIDQWQGQGDQDNRVPGINSFLNEEAVKSYFNARADIELRHYKQTTDNGFCRVQIIVLGRDAASAINSGIFGAFQLKQENGLTTFSAELPSTPARWDQQRLAQLRTLLANTQLKLSVTTPAPIRHCSRDRHDKNSATWSFTAQPSTDRPDSADLFAPPPAMSVSW</sequence>
<dbReference type="EMBL" id="JAUSVL010000001">
    <property type="protein sequence ID" value="MDQ0289560.1"/>
    <property type="molecule type" value="Genomic_DNA"/>
</dbReference>
<evidence type="ECO:0000256" key="2">
    <source>
        <dbReference type="SAM" id="SignalP"/>
    </source>
</evidence>
<keyword evidence="2" id="KW-0732">Signal</keyword>
<dbReference type="PROSITE" id="PS51257">
    <property type="entry name" value="PROKAR_LIPOPROTEIN"/>
    <property type="match status" value="1"/>
</dbReference>
<feature type="compositionally biased region" description="Polar residues" evidence="1">
    <location>
        <begin position="195"/>
        <end position="206"/>
    </location>
</feature>
<feature type="region of interest" description="Disordered" evidence="1">
    <location>
        <begin position="184"/>
        <end position="225"/>
    </location>
</feature>
<feature type="chain" id="PRO_5042293659" description="Lipoprotein" evidence="2">
    <location>
        <begin position="21"/>
        <end position="225"/>
    </location>
</feature>
<name>A0AAE3VFS9_9BACT</name>
<keyword evidence="4" id="KW-1185">Reference proteome</keyword>
<evidence type="ECO:0000313" key="3">
    <source>
        <dbReference type="EMBL" id="MDQ0289560.1"/>
    </source>
</evidence>
<accession>A0AAE3VFS9</accession>
<organism evidence="3 4">
    <name type="scientific">Oligosphaera ethanolica</name>
    <dbReference type="NCBI Taxonomy" id="760260"/>
    <lineage>
        <taxon>Bacteria</taxon>
        <taxon>Pseudomonadati</taxon>
        <taxon>Lentisphaerota</taxon>
        <taxon>Oligosphaeria</taxon>
        <taxon>Oligosphaerales</taxon>
        <taxon>Oligosphaeraceae</taxon>
        <taxon>Oligosphaera</taxon>
    </lineage>
</organism>